<gene>
    <name evidence="4" type="ORF">niasHS_001628</name>
</gene>
<organism evidence="4 5">
    <name type="scientific">Heterodera schachtii</name>
    <name type="common">Sugarbeet cyst nematode worm</name>
    <name type="synonym">Tylenchus schachtii</name>
    <dbReference type="NCBI Taxonomy" id="97005"/>
    <lineage>
        <taxon>Eukaryota</taxon>
        <taxon>Metazoa</taxon>
        <taxon>Ecdysozoa</taxon>
        <taxon>Nematoda</taxon>
        <taxon>Chromadorea</taxon>
        <taxon>Rhabditida</taxon>
        <taxon>Tylenchina</taxon>
        <taxon>Tylenchomorpha</taxon>
        <taxon>Tylenchoidea</taxon>
        <taxon>Heteroderidae</taxon>
        <taxon>Heteroderinae</taxon>
        <taxon>Heterodera</taxon>
    </lineage>
</organism>
<comment type="caution">
    <text evidence="4">The sequence shown here is derived from an EMBL/GenBank/DDBJ whole genome shotgun (WGS) entry which is preliminary data.</text>
</comment>
<keyword evidence="5" id="KW-1185">Reference proteome</keyword>
<name>A0ABD2KEN9_HETSC</name>
<evidence type="ECO:0000259" key="3">
    <source>
        <dbReference type="PROSITE" id="PS51733"/>
    </source>
</evidence>
<dbReference type="Pfam" id="PF21948">
    <property type="entry name" value="LplA-B_cat"/>
    <property type="match status" value="1"/>
</dbReference>
<dbReference type="InterPro" id="IPR004562">
    <property type="entry name" value="LipoylTrfase_LipoateP_Ligase"/>
</dbReference>
<comment type="similarity">
    <text evidence="2">Belongs to the LplA family.</text>
</comment>
<accession>A0ABD2KEN9</accession>
<evidence type="ECO:0000313" key="4">
    <source>
        <dbReference type="EMBL" id="KAL3101168.1"/>
    </source>
</evidence>
<comment type="pathway">
    <text evidence="1">Protein modification; protein lipoylation via exogenous pathway; protein N(6)-(lipoyl)lysine from lipoate: step 2/2.</text>
</comment>
<reference evidence="4 5" key="1">
    <citation type="submission" date="2024-10" db="EMBL/GenBank/DDBJ databases">
        <authorList>
            <person name="Kim D."/>
        </authorList>
    </citation>
    <scope>NUCLEOTIDE SEQUENCE [LARGE SCALE GENOMIC DNA]</scope>
    <source>
        <strain evidence="4">Taebaek</strain>
    </source>
</reference>
<dbReference type="PROSITE" id="PS51733">
    <property type="entry name" value="BPL_LPL_CATALYTIC"/>
    <property type="match status" value="1"/>
</dbReference>
<feature type="domain" description="BPL/LPL catalytic" evidence="3">
    <location>
        <begin position="41"/>
        <end position="218"/>
    </location>
</feature>
<evidence type="ECO:0000313" key="5">
    <source>
        <dbReference type="Proteomes" id="UP001620645"/>
    </source>
</evidence>
<dbReference type="SUPFAM" id="SSF55681">
    <property type="entry name" value="Class II aaRS and biotin synthetases"/>
    <property type="match status" value="1"/>
</dbReference>
<dbReference type="InterPro" id="IPR004143">
    <property type="entry name" value="BPL_LPL_catalytic"/>
</dbReference>
<protein>
    <recommendedName>
        <fullName evidence="3">BPL/LPL catalytic domain-containing protein</fullName>
    </recommendedName>
</protein>
<dbReference type="Proteomes" id="UP001620645">
    <property type="component" value="Unassembled WGS sequence"/>
</dbReference>
<sequence>MALPTKIHQIPNLLTVFISSSRCIYENLALEEWLFRKNGVKEDGDSLLIWRNSPAVVIGRYQNPWLESDVRFCAANGIRIARRYSGGGAVYHDEGNLNISLMTTHERHSRKRNLQIVADFLNAELFGGCAFATAPRLIANERDDLLIEPSGAKVSGTAARITRGRAYHHFTLLVDVDIGTVRRALKSPFDDQRIQTNASRSVRAKSVDCLARHLKQNAEGNTETVADSVLKAFVSQYKSSELVLWDGEMDKFEGLDAILNSLRSDEWIYGKTPKFTLQLNDNGAICVENGLVCGSSHAKFKEGIPFHIAFQLTNLE</sequence>
<dbReference type="AlphaFoldDB" id="A0ABD2KEN9"/>
<proteinExistence type="inferred from homology"/>
<evidence type="ECO:0000256" key="1">
    <source>
        <dbReference type="ARBA" id="ARBA00005085"/>
    </source>
</evidence>
<dbReference type="Gene3D" id="3.30.930.10">
    <property type="entry name" value="Bira Bifunctional Protein, Domain 2"/>
    <property type="match status" value="1"/>
</dbReference>
<dbReference type="PANTHER" id="PTHR12561:SF3">
    <property type="entry name" value="LIPOYLTRANSFERASE 1, MITOCHONDRIAL"/>
    <property type="match status" value="1"/>
</dbReference>
<dbReference type="InterPro" id="IPR045864">
    <property type="entry name" value="aa-tRNA-synth_II/BPL/LPL"/>
</dbReference>
<dbReference type="PANTHER" id="PTHR12561">
    <property type="entry name" value="LIPOATE-PROTEIN LIGASE"/>
    <property type="match status" value="1"/>
</dbReference>
<evidence type="ECO:0000256" key="2">
    <source>
        <dbReference type="ARBA" id="ARBA00008242"/>
    </source>
</evidence>
<dbReference type="CDD" id="cd16443">
    <property type="entry name" value="LplA"/>
    <property type="match status" value="1"/>
</dbReference>
<dbReference type="EMBL" id="JBICCN010000027">
    <property type="protein sequence ID" value="KAL3101168.1"/>
    <property type="molecule type" value="Genomic_DNA"/>
</dbReference>